<dbReference type="GeneID" id="14496236"/>
<feature type="domain" description="Ribosomal protein mS38 C-terminal" evidence="6">
    <location>
        <begin position="117"/>
        <end position="150"/>
    </location>
</feature>
<dbReference type="SMART" id="SM01155">
    <property type="entry name" value="DUF1713"/>
    <property type="match status" value="1"/>
</dbReference>
<sequence length="152" mass="17528">MFKAGLPRFHNPTSHGIRWVVPFFKHTPTITNRSYSIVPSHNTISSSSYQTTLCQAHLFQNTLRTTSFLGVNPSTKHATLTFPETLTPNAVLANPNITFQPVPITDSQEPLQNVTMHLDSVMRKRRKKMKKHKLRKRRRKEKAERRKLGQGR</sequence>
<evidence type="ECO:0000313" key="8">
    <source>
        <dbReference type="Proteomes" id="UP000002866"/>
    </source>
</evidence>
<feature type="region of interest" description="Disordered" evidence="5">
    <location>
        <begin position="122"/>
        <end position="152"/>
    </location>
</feature>
<dbReference type="InParanoid" id="I2H408"/>
<gene>
    <name evidence="7" type="primary">TBLA0E00490</name>
    <name evidence="7" type="ORF">TBLA_0E00490</name>
</gene>
<protein>
    <recommendedName>
        <fullName evidence="4">Small ribosomal subunit protein mS38</fullName>
    </recommendedName>
</protein>
<dbReference type="GO" id="GO:0005739">
    <property type="term" value="C:mitochondrion"/>
    <property type="evidence" value="ECO:0007669"/>
    <property type="project" value="UniProtKB-SubCell"/>
</dbReference>
<dbReference type="RefSeq" id="XP_004180629.1">
    <property type="nucleotide sequence ID" value="XM_004180581.1"/>
</dbReference>
<evidence type="ECO:0000259" key="6">
    <source>
        <dbReference type="SMART" id="SM01155"/>
    </source>
</evidence>
<dbReference type="AlphaFoldDB" id="I2H408"/>
<name>I2H408_HENB6</name>
<dbReference type="Proteomes" id="UP000002866">
    <property type="component" value="Chromosome 5"/>
</dbReference>
<dbReference type="KEGG" id="tbl:TBLA_0E00490"/>
<dbReference type="Pfam" id="PF08213">
    <property type="entry name" value="COX24_C"/>
    <property type="match status" value="1"/>
</dbReference>
<reference evidence="7 8" key="1">
    <citation type="journal article" date="2011" name="Proc. Natl. Acad. Sci. U.S.A.">
        <title>Evolutionary erosion of yeast sex chromosomes by mating-type switching accidents.</title>
        <authorList>
            <person name="Gordon J.L."/>
            <person name="Armisen D."/>
            <person name="Proux-Wera E."/>
            <person name="Oheigeartaigh S.S."/>
            <person name="Byrne K.P."/>
            <person name="Wolfe K.H."/>
        </authorList>
    </citation>
    <scope>NUCLEOTIDE SEQUENCE [LARGE SCALE GENOMIC DNA]</scope>
    <source>
        <strain evidence="8">ATCC 34711 / CBS 6284 / DSM 70876 / NBRC 10599 / NRRL Y-10934 / UCD 77-7</strain>
    </source>
</reference>
<comment type="subcellular location">
    <subcellularLocation>
        <location evidence="1">Mitochondrion</location>
    </subcellularLocation>
</comment>
<dbReference type="InterPro" id="IPR013177">
    <property type="entry name" value="Ribosomal_mS38_C"/>
</dbReference>
<proteinExistence type="inferred from homology"/>
<dbReference type="PANTHER" id="PTHR32035:SF3">
    <property type="entry name" value="SMALL RIBOSOMAL SUBUNIT PROTEIN MS38"/>
    <property type="match status" value="1"/>
</dbReference>
<evidence type="ECO:0000256" key="2">
    <source>
        <dbReference type="ARBA" id="ARBA00023128"/>
    </source>
</evidence>
<dbReference type="HOGENOM" id="CLU_1723556_0_0_1"/>
<evidence type="ECO:0000256" key="1">
    <source>
        <dbReference type="ARBA" id="ARBA00004173"/>
    </source>
</evidence>
<keyword evidence="8" id="KW-1185">Reference proteome</keyword>
<dbReference type="EMBL" id="HE806320">
    <property type="protein sequence ID" value="CCH61110.1"/>
    <property type="molecule type" value="Genomic_DNA"/>
</dbReference>
<organism evidence="7 8">
    <name type="scientific">Henningerozyma blattae (strain ATCC 34711 / CBS 6284 / DSM 70876 / NBRC 10599 / NRRL Y-10934 / UCD 77-7)</name>
    <name type="common">Yeast</name>
    <name type="synonym">Tetrapisispora blattae</name>
    <dbReference type="NCBI Taxonomy" id="1071380"/>
    <lineage>
        <taxon>Eukaryota</taxon>
        <taxon>Fungi</taxon>
        <taxon>Dikarya</taxon>
        <taxon>Ascomycota</taxon>
        <taxon>Saccharomycotina</taxon>
        <taxon>Saccharomycetes</taxon>
        <taxon>Saccharomycetales</taxon>
        <taxon>Saccharomycetaceae</taxon>
        <taxon>Henningerozyma</taxon>
    </lineage>
</organism>
<evidence type="ECO:0000256" key="3">
    <source>
        <dbReference type="ARBA" id="ARBA00035647"/>
    </source>
</evidence>
<comment type="similarity">
    <text evidence="3">Belongs to the mitochondrion-specific ribosomal protein mS38 family.</text>
</comment>
<evidence type="ECO:0000256" key="4">
    <source>
        <dbReference type="ARBA" id="ARBA00035682"/>
    </source>
</evidence>
<evidence type="ECO:0000256" key="5">
    <source>
        <dbReference type="SAM" id="MobiDB-lite"/>
    </source>
</evidence>
<evidence type="ECO:0000313" key="7">
    <source>
        <dbReference type="EMBL" id="CCH61110.1"/>
    </source>
</evidence>
<feature type="compositionally biased region" description="Basic residues" evidence="5">
    <location>
        <begin position="123"/>
        <end position="140"/>
    </location>
</feature>
<accession>I2H408</accession>
<dbReference type="PANTHER" id="PTHR32035">
    <property type="entry name" value="AURORA KINASE A-INTERACTING PROTEIN"/>
    <property type="match status" value="1"/>
</dbReference>
<feature type="compositionally biased region" description="Basic and acidic residues" evidence="5">
    <location>
        <begin position="141"/>
        <end position="152"/>
    </location>
</feature>
<keyword evidence="2" id="KW-0496">Mitochondrion</keyword>